<evidence type="ECO:0000313" key="2">
    <source>
        <dbReference type="EMBL" id="QHS78861.1"/>
    </source>
</evidence>
<accession>A0A6C0AHN8</accession>
<sequence>MELSIRSMLLNTKKENINGKYICLWLKRDFRYEDNWAFVEAIKYSKKYSLPIKVFVYLPKDLHNNNSPSEYCILYPSKRHYDFLIKSLKVFETIINKHGIPLEYRSDKSPILALKNDFNDSLLVITDFKPTIPAIKCDKNVCSKINVKMIQIDSHNIVPLWVASPNAEYMARTIRNKLWSKADTYLTNYPAYMSFKQKPIKSSNSIPDLKSLSVLEDKIEFITNTKPGYFFGMKRFNDFIKNNLKNYNHRNNPNIENAQSNMSIYINYGAVSPQRLVYLLHNMKNSKLKNNIEEYIEEVWVRRELAENYCYYKDYLSINSAWDWAKKLMNEEKNKKQVYSLKQMECGNTNDAAWNACEYQLISTGRMHGYMRMYWAKKISDWTSNRQIALNIANYLNDKYEMDGSSSGGYTGTAWSIIGVHDRNFYGKFRPMTLAGLKRNKIDINTYINKYSKPSSFFC</sequence>
<organism evidence="2">
    <name type="scientific">viral metagenome</name>
    <dbReference type="NCBI Taxonomy" id="1070528"/>
    <lineage>
        <taxon>unclassified sequences</taxon>
        <taxon>metagenomes</taxon>
        <taxon>organismal metagenomes</taxon>
    </lineage>
</organism>
<dbReference type="Gene3D" id="1.25.40.80">
    <property type="match status" value="1"/>
</dbReference>
<protein>
    <recommendedName>
        <fullName evidence="1">Photolyase/cryptochrome alpha/beta domain-containing protein</fullName>
    </recommendedName>
</protein>
<dbReference type="AlphaFoldDB" id="A0A6C0AHN8"/>
<dbReference type="PANTHER" id="PTHR10211">
    <property type="entry name" value="DEOXYRIBODIPYRIMIDINE PHOTOLYASE"/>
    <property type="match status" value="1"/>
</dbReference>
<dbReference type="InterPro" id="IPR036155">
    <property type="entry name" value="Crypto/Photolyase_N_sf"/>
</dbReference>
<feature type="domain" description="Photolyase/cryptochrome alpha/beta" evidence="1">
    <location>
        <begin position="20"/>
        <end position="160"/>
    </location>
</feature>
<dbReference type="GO" id="GO:0000719">
    <property type="term" value="P:photoreactive repair"/>
    <property type="evidence" value="ECO:0007669"/>
    <property type="project" value="TreeGrafter"/>
</dbReference>
<reference evidence="2" key="1">
    <citation type="journal article" date="2020" name="Nature">
        <title>Giant virus diversity and host interactions through global metagenomics.</title>
        <authorList>
            <person name="Schulz F."/>
            <person name="Roux S."/>
            <person name="Paez-Espino D."/>
            <person name="Jungbluth S."/>
            <person name="Walsh D.A."/>
            <person name="Denef V.J."/>
            <person name="McMahon K.D."/>
            <person name="Konstantinidis K.T."/>
            <person name="Eloe-Fadrosh E.A."/>
            <person name="Kyrpides N.C."/>
            <person name="Woyke T."/>
        </authorList>
    </citation>
    <scope>NUCLEOTIDE SEQUENCE</scope>
    <source>
        <strain evidence="2">GVMAG-S-1024976-23</strain>
    </source>
</reference>
<dbReference type="PANTHER" id="PTHR10211:SF0">
    <property type="entry name" value="DEOXYRIBODIPYRIMIDINE PHOTO-LYASE"/>
    <property type="match status" value="1"/>
</dbReference>
<dbReference type="InterPro" id="IPR014729">
    <property type="entry name" value="Rossmann-like_a/b/a_fold"/>
</dbReference>
<dbReference type="SUPFAM" id="SSF48173">
    <property type="entry name" value="Cryptochrome/photolyase FAD-binding domain"/>
    <property type="match status" value="1"/>
</dbReference>
<dbReference type="GO" id="GO:0003904">
    <property type="term" value="F:deoxyribodipyrimidine photo-lyase activity"/>
    <property type="evidence" value="ECO:0007669"/>
    <property type="project" value="TreeGrafter"/>
</dbReference>
<dbReference type="SUPFAM" id="SSF52425">
    <property type="entry name" value="Cryptochrome/photolyase, N-terminal domain"/>
    <property type="match status" value="1"/>
</dbReference>
<dbReference type="EMBL" id="MN740607">
    <property type="protein sequence ID" value="QHS78861.1"/>
    <property type="molecule type" value="Genomic_DNA"/>
</dbReference>
<dbReference type="PROSITE" id="PS51645">
    <property type="entry name" value="PHR_CRY_ALPHA_BETA"/>
    <property type="match status" value="1"/>
</dbReference>
<dbReference type="Gene3D" id="1.10.579.10">
    <property type="entry name" value="DNA Cyclobutane Dipyrimidine Photolyase, subunit A, domain 3"/>
    <property type="match status" value="1"/>
</dbReference>
<dbReference type="InterPro" id="IPR052219">
    <property type="entry name" value="Photolyase_Class-2"/>
</dbReference>
<dbReference type="InterPro" id="IPR036134">
    <property type="entry name" value="Crypto/Photolyase_FAD-like_sf"/>
</dbReference>
<proteinExistence type="predicted"/>
<evidence type="ECO:0000259" key="1">
    <source>
        <dbReference type="PROSITE" id="PS51645"/>
    </source>
</evidence>
<dbReference type="Pfam" id="PF00875">
    <property type="entry name" value="DNA_photolyase"/>
    <property type="match status" value="1"/>
</dbReference>
<name>A0A6C0AHN8_9ZZZZ</name>
<dbReference type="InterPro" id="IPR006050">
    <property type="entry name" value="DNA_photolyase_N"/>
</dbReference>
<dbReference type="Gene3D" id="3.40.50.620">
    <property type="entry name" value="HUPs"/>
    <property type="match status" value="1"/>
</dbReference>